<dbReference type="NCBIfam" id="TIGR01427">
    <property type="entry name" value="PTS_IIC_fructo"/>
    <property type="match status" value="1"/>
</dbReference>
<keyword evidence="9" id="KW-0418">Kinase</keyword>
<name>A0A6N2S7Q6_9FIRM</name>
<dbReference type="CDD" id="cd05569">
    <property type="entry name" value="PTS_IIB_fructose"/>
    <property type="match status" value="1"/>
</dbReference>
<dbReference type="InterPro" id="IPR006327">
    <property type="entry name" value="PTS_IIC_fruc"/>
</dbReference>
<dbReference type="RefSeq" id="WP_006568983.1">
    <property type="nucleotide sequence ID" value="NZ_CACRSQ010000003.1"/>
</dbReference>
<dbReference type="Pfam" id="PF00359">
    <property type="entry name" value="PTS_EIIA_2"/>
    <property type="match status" value="1"/>
</dbReference>
<evidence type="ECO:0000256" key="9">
    <source>
        <dbReference type="ARBA" id="ARBA00022777"/>
    </source>
</evidence>
<keyword evidence="8" id="KW-0812">Transmembrane</keyword>
<evidence type="ECO:0000256" key="2">
    <source>
        <dbReference type="ARBA" id="ARBA00022448"/>
    </source>
</evidence>
<dbReference type="InterPro" id="IPR002178">
    <property type="entry name" value="PTS_EIIA_type-2_dom"/>
</dbReference>
<dbReference type="PROSITE" id="PS51094">
    <property type="entry name" value="PTS_EIIA_TYPE_2"/>
    <property type="match status" value="1"/>
</dbReference>
<dbReference type="GO" id="GO:0005351">
    <property type="term" value="F:carbohydrate:proton symporter activity"/>
    <property type="evidence" value="ECO:0007669"/>
    <property type="project" value="InterPro"/>
</dbReference>
<dbReference type="Gene3D" id="3.40.930.10">
    <property type="entry name" value="Mannitol-specific EII, Chain A"/>
    <property type="match status" value="1"/>
</dbReference>
<evidence type="ECO:0000256" key="3">
    <source>
        <dbReference type="ARBA" id="ARBA00022475"/>
    </source>
</evidence>
<dbReference type="PANTHER" id="PTHR30505:SF0">
    <property type="entry name" value="FRUCTOSE-LIKE PTS SYSTEM EIIBC COMPONENT-RELATED"/>
    <property type="match status" value="1"/>
</dbReference>
<keyword evidence="3" id="KW-1003">Cell membrane</keyword>
<keyword evidence="7" id="KW-0598">Phosphotransferase system</keyword>
<evidence type="ECO:0000256" key="1">
    <source>
        <dbReference type="ARBA" id="ARBA00004429"/>
    </source>
</evidence>
<dbReference type="GO" id="GO:0090563">
    <property type="term" value="F:protein-phosphocysteine-sugar phosphotransferase activity"/>
    <property type="evidence" value="ECO:0007669"/>
    <property type="project" value="TreeGrafter"/>
</dbReference>
<dbReference type="GO" id="GO:0009401">
    <property type="term" value="P:phosphoenolpyruvate-dependent sugar phosphotransferase system"/>
    <property type="evidence" value="ECO:0007669"/>
    <property type="project" value="UniProtKB-KW"/>
</dbReference>
<protein>
    <submittedName>
        <fullName evidence="12">PTS system mannose-specific EIIBCA component</fullName>
    </submittedName>
</protein>
<dbReference type="InterPro" id="IPR050864">
    <property type="entry name" value="Bacterial_PTS_Sugar_Transport"/>
</dbReference>
<dbReference type="Pfam" id="PF02302">
    <property type="entry name" value="PTS_IIB"/>
    <property type="match status" value="1"/>
</dbReference>
<evidence type="ECO:0000256" key="7">
    <source>
        <dbReference type="ARBA" id="ARBA00022683"/>
    </source>
</evidence>
<dbReference type="PANTHER" id="PTHR30505">
    <property type="entry name" value="FRUCTOSE-LIKE PERMEASE"/>
    <property type="match status" value="1"/>
</dbReference>
<dbReference type="Gene3D" id="3.40.50.2300">
    <property type="match status" value="1"/>
</dbReference>
<keyword evidence="6" id="KW-0808">Transferase</keyword>
<dbReference type="Pfam" id="PF02378">
    <property type="entry name" value="PTS_EIIC"/>
    <property type="match status" value="1"/>
</dbReference>
<dbReference type="InterPro" id="IPR016152">
    <property type="entry name" value="PTrfase/Anion_transptr"/>
</dbReference>
<dbReference type="SUPFAM" id="SSF55804">
    <property type="entry name" value="Phoshotransferase/anion transport protein"/>
    <property type="match status" value="1"/>
</dbReference>
<dbReference type="InterPro" id="IPR003501">
    <property type="entry name" value="PTS_EIIB_2/3"/>
</dbReference>
<dbReference type="GO" id="GO:0005886">
    <property type="term" value="C:plasma membrane"/>
    <property type="evidence" value="ECO:0007669"/>
    <property type="project" value="UniProtKB-SubCell"/>
</dbReference>
<keyword evidence="5" id="KW-0762">Sugar transport</keyword>
<dbReference type="NCBIfam" id="TIGR00829">
    <property type="entry name" value="FRU"/>
    <property type="match status" value="1"/>
</dbReference>
<evidence type="ECO:0000313" key="12">
    <source>
        <dbReference type="EMBL" id="VYS88301.1"/>
    </source>
</evidence>
<evidence type="ECO:0000256" key="4">
    <source>
        <dbReference type="ARBA" id="ARBA00022553"/>
    </source>
</evidence>
<keyword evidence="4" id="KW-0597">Phosphoprotein</keyword>
<evidence type="ECO:0000256" key="10">
    <source>
        <dbReference type="ARBA" id="ARBA00022989"/>
    </source>
</evidence>
<dbReference type="InterPro" id="IPR036095">
    <property type="entry name" value="PTS_EIIB-like_sf"/>
</dbReference>
<dbReference type="EMBL" id="CACRSQ010000003">
    <property type="protein sequence ID" value="VYS88301.1"/>
    <property type="molecule type" value="Genomic_DNA"/>
</dbReference>
<organism evidence="12">
    <name type="scientific">Anaerostipes caccae</name>
    <dbReference type="NCBI Taxonomy" id="105841"/>
    <lineage>
        <taxon>Bacteria</taxon>
        <taxon>Bacillati</taxon>
        <taxon>Bacillota</taxon>
        <taxon>Clostridia</taxon>
        <taxon>Lachnospirales</taxon>
        <taxon>Lachnospiraceae</taxon>
        <taxon>Anaerostipes</taxon>
    </lineage>
</organism>
<evidence type="ECO:0000256" key="8">
    <source>
        <dbReference type="ARBA" id="ARBA00022692"/>
    </source>
</evidence>
<dbReference type="CDD" id="cd00211">
    <property type="entry name" value="PTS_IIA_fru"/>
    <property type="match status" value="1"/>
</dbReference>
<comment type="subcellular location">
    <subcellularLocation>
        <location evidence="1">Cell inner membrane</location>
        <topology evidence="1">Multi-pass membrane protein</topology>
    </subcellularLocation>
</comment>
<reference evidence="12" key="1">
    <citation type="submission" date="2019-11" db="EMBL/GenBank/DDBJ databases">
        <authorList>
            <person name="Feng L."/>
        </authorList>
    </citation>
    <scope>NUCLEOTIDE SEQUENCE</scope>
    <source>
        <strain evidence="12">AcaccaeLFYP115</strain>
    </source>
</reference>
<dbReference type="InterPro" id="IPR003352">
    <property type="entry name" value="PTS_EIIC"/>
</dbReference>
<dbReference type="GO" id="GO:0022877">
    <property type="term" value="F:protein-N(PI)-phosphohistidine-fructose phosphotransferase system transporter activity"/>
    <property type="evidence" value="ECO:0007669"/>
    <property type="project" value="InterPro"/>
</dbReference>
<dbReference type="InterPro" id="IPR003353">
    <property type="entry name" value="PTS_IIB_fruc"/>
</dbReference>
<dbReference type="InterPro" id="IPR013011">
    <property type="entry name" value="PTS_EIIB_2"/>
</dbReference>
<gene>
    <name evidence="12" type="primary">manP_5</name>
    <name evidence="12" type="ORF">ACLFYP115_00778</name>
</gene>
<keyword evidence="2" id="KW-0813">Transport</keyword>
<dbReference type="InterPro" id="IPR013014">
    <property type="entry name" value="PTS_EIIC_2"/>
</dbReference>
<accession>A0A6N2S7Q6</accession>
<dbReference type="AlphaFoldDB" id="A0A6N2S7Q6"/>
<keyword evidence="11" id="KW-0472">Membrane</keyword>
<evidence type="ECO:0000256" key="6">
    <source>
        <dbReference type="ARBA" id="ARBA00022679"/>
    </source>
</evidence>
<proteinExistence type="predicted"/>
<evidence type="ECO:0000256" key="5">
    <source>
        <dbReference type="ARBA" id="ARBA00022597"/>
    </source>
</evidence>
<keyword evidence="10" id="KW-1133">Transmembrane helix</keyword>
<dbReference type="SUPFAM" id="SSF52794">
    <property type="entry name" value="PTS system IIB component-like"/>
    <property type="match status" value="1"/>
</dbReference>
<dbReference type="PROSITE" id="PS51104">
    <property type="entry name" value="PTS_EIIC_TYPE_2"/>
    <property type="match status" value="1"/>
</dbReference>
<dbReference type="GO" id="GO:0016301">
    <property type="term" value="F:kinase activity"/>
    <property type="evidence" value="ECO:0007669"/>
    <property type="project" value="UniProtKB-KW"/>
</dbReference>
<dbReference type="PROSITE" id="PS51099">
    <property type="entry name" value="PTS_EIIB_TYPE_2"/>
    <property type="match status" value="1"/>
</dbReference>
<evidence type="ECO:0000256" key="11">
    <source>
        <dbReference type="ARBA" id="ARBA00023136"/>
    </source>
</evidence>
<sequence length="623" mass="65866">MEHALFSEKLVKLSLTGLTKDQIINEMVEVLWKDGRLSDKEQFTKDVYAREAEITTDLEIGAAMPHAKSKAVCQPSVAIGISQKGVIFGESKEKSYVFFMVAMPENAAKEHIEVLGKVTGVLLEKENITALKNARTEEDVLQLFCQEKKEVINNHSDVLLLGATGCTSGVAHTYLAAKALQKAAGEHGVQIKVETNGSIGVENSPTAGEIAQAECVIIASDRAVEMSRFDGKRIIYAKVKDGINKADDLIEKALNGEGEIYHHNGDRSNSQTGQKREGSIYTALMNGVSYMLPFVIVGGIMTALAYAFGGQVTDTGLVIPDGSFWQKIADLGSAGMTLMTPILAGYIAYAIGDKVALAPGLLGGWVAVNGSFYGSESGTGFLGAIVAGFLAGYVVKAMKKIKFPEAIQSLVPLIIIPIASSLIVSFAFIFVIGVPISSMMTALSDMLSGLNGGSLIILGIVMGFMQGFDFGGPVGKTLFMFSIGMMAQGQFEFIGAEAMAIPVAPIGMAIATFMDRRSRFFNDEEKASGKAALVMGFCGVSEGAIPFAAADPLAVIPASMIGSAVATTMGLLFSITDAIAWGGPIVVVLGLTNHPLLAIICMLTGSIVTALVYYAIKTARTKK</sequence>